<evidence type="ECO:0000313" key="1">
    <source>
        <dbReference type="Proteomes" id="UP000887579"/>
    </source>
</evidence>
<accession>A0AC34GHP2</accession>
<sequence length="187" mass="21271">MENENVPKIVEQPATITSRFTIQRVKDDSELPYHLLRIPLPLENDEKSNCYSNKSTTSARFIASISGQSWTRSREDLEVEDTVKCCFGYKIRFTIMLISTLCLSSILSNILTFNFTFICMAGEKPENFENLTREEYEAFGYRPDLDYDSVQRSILFCAVAIGALVAVFPTTILLNKYGSRFVFGLLG</sequence>
<organism evidence="1 2">
    <name type="scientific">Panagrolaimus sp. ES5</name>
    <dbReference type="NCBI Taxonomy" id="591445"/>
    <lineage>
        <taxon>Eukaryota</taxon>
        <taxon>Metazoa</taxon>
        <taxon>Ecdysozoa</taxon>
        <taxon>Nematoda</taxon>
        <taxon>Chromadorea</taxon>
        <taxon>Rhabditida</taxon>
        <taxon>Tylenchina</taxon>
        <taxon>Panagrolaimomorpha</taxon>
        <taxon>Panagrolaimoidea</taxon>
        <taxon>Panagrolaimidae</taxon>
        <taxon>Panagrolaimus</taxon>
    </lineage>
</organism>
<reference evidence="2" key="1">
    <citation type="submission" date="2022-11" db="UniProtKB">
        <authorList>
            <consortium name="WormBaseParasite"/>
        </authorList>
    </citation>
    <scope>IDENTIFICATION</scope>
</reference>
<dbReference type="Proteomes" id="UP000887579">
    <property type="component" value="Unplaced"/>
</dbReference>
<proteinExistence type="predicted"/>
<evidence type="ECO:0000313" key="2">
    <source>
        <dbReference type="WBParaSite" id="ES5_v2.g29161.t1"/>
    </source>
</evidence>
<dbReference type="WBParaSite" id="ES5_v2.g29161.t1">
    <property type="protein sequence ID" value="ES5_v2.g29161.t1"/>
    <property type="gene ID" value="ES5_v2.g29161"/>
</dbReference>
<protein>
    <submittedName>
        <fullName evidence="2">Uncharacterized protein</fullName>
    </submittedName>
</protein>
<name>A0AC34GHP2_9BILA</name>